<dbReference type="AlphaFoldDB" id="A0A1B2HK46"/>
<dbReference type="Pfam" id="PF13676">
    <property type="entry name" value="TIR_2"/>
    <property type="match status" value="1"/>
</dbReference>
<feature type="domain" description="TIR" evidence="1">
    <location>
        <begin position="9"/>
        <end position="163"/>
    </location>
</feature>
<dbReference type="RefSeq" id="WP_065916464.1">
    <property type="nucleotide sequence ID" value="NZ_CP016793.1"/>
</dbReference>
<dbReference type="InterPro" id="IPR000157">
    <property type="entry name" value="TIR_dom"/>
</dbReference>
<name>A0A1B2HK46_9PSEU</name>
<sequence length="318" mass="35319">MTASFDSPPIRCFLSYARQDDVVMDFVAPFAASLRQYAYSDRGRSLDVFLDREAIGWGDLVQPVLRSAVRGATVFLPVVTRRYFDRPYCREELFLFYNQASVAGVRTLLLPVVLLGDSFLTEDNPDLAVRLIVERQFRSVREAWLEGPSSPTWRRTMLSLAGALVDAVEEAELALAAPPPVLDADISAELDRFSLDVRTVIAETRSVITEFQSLVGGDPSLLLPGAHRLREAGWTFERRAFELDRLLRATGRSFPAAPTAELLALLPGIEALLTSTRRAEATNAPVRRTMTVFREGLTALRSGLCMVKSWSELPNPGQ</sequence>
<reference evidence="2 3" key="1">
    <citation type="submission" date="2016-07" db="EMBL/GenBank/DDBJ databases">
        <title>Complete genome sequence of the Lentzea guizhouensis DHS C013.</title>
        <authorList>
            <person name="Cao C."/>
        </authorList>
    </citation>
    <scope>NUCLEOTIDE SEQUENCE [LARGE SCALE GENOMIC DNA]</scope>
    <source>
        <strain evidence="2 3">DHS C013</strain>
    </source>
</reference>
<dbReference type="OrthoDB" id="9147462at2"/>
<dbReference type="Gene3D" id="3.40.50.10140">
    <property type="entry name" value="Toll/interleukin-1 receptor homology (TIR) domain"/>
    <property type="match status" value="1"/>
</dbReference>
<organism evidence="2 3">
    <name type="scientific">Lentzea guizhouensis</name>
    <dbReference type="NCBI Taxonomy" id="1586287"/>
    <lineage>
        <taxon>Bacteria</taxon>
        <taxon>Bacillati</taxon>
        <taxon>Actinomycetota</taxon>
        <taxon>Actinomycetes</taxon>
        <taxon>Pseudonocardiales</taxon>
        <taxon>Pseudonocardiaceae</taxon>
        <taxon>Lentzea</taxon>
    </lineage>
</organism>
<keyword evidence="3" id="KW-1185">Reference proteome</keyword>
<protein>
    <recommendedName>
        <fullName evidence="1">TIR domain-containing protein</fullName>
    </recommendedName>
</protein>
<evidence type="ECO:0000313" key="2">
    <source>
        <dbReference type="EMBL" id="ANZ38106.1"/>
    </source>
</evidence>
<proteinExistence type="predicted"/>
<dbReference type="GO" id="GO:0007165">
    <property type="term" value="P:signal transduction"/>
    <property type="evidence" value="ECO:0007669"/>
    <property type="project" value="InterPro"/>
</dbReference>
<dbReference type="Proteomes" id="UP000093053">
    <property type="component" value="Chromosome"/>
</dbReference>
<dbReference type="SMART" id="SM00255">
    <property type="entry name" value="TIR"/>
    <property type="match status" value="1"/>
</dbReference>
<accession>A0A1B2HK46</accession>
<dbReference type="SUPFAM" id="SSF52200">
    <property type="entry name" value="Toll/Interleukin receptor TIR domain"/>
    <property type="match status" value="1"/>
</dbReference>
<dbReference type="InterPro" id="IPR035897">
    <property type="entry name" value="Toll_tir_struct_dom_sf"/>
</dbReference>
<evidence type="ECO:0000259" key="1">
    <source>
        <dbReference type="SMART" id="SM00255"/>
    </source>
</evidence>
<dbReference type="STRING" id="1586287.BBK82_20610"/>
<evidence type="ECO:0000313" key="3">
    <source>
        <dbReference type="Proteomes" id="UP000093053"/>
    </source>
</evidence>
<dbReference type="EMBL" id="CP016793">
    <property type="protein sequence ID" value="ANZ38106.1"/>
    <property type="molecule type" value="Genomic_DNA"/>
</dbReference>
<gene>
    <name evidence="2" type="ORF">BBK82_20610</name>
</gene>
<dbReference type="KEGG" id="led:BBK82_20610"/>